<evidence type="ECO:0000313" key="1">
    <source>
        <dbReference type="EMBL" id="GMM62371.1"/>
    </source>
</evidence>
<gene>
    <name evidence="1" type="ORF">NUTIK01_31480</name>
</gene>
<evidence type="ECO:0000313" key="2">
    <source>
        <dbReference type="Proteomes" id="UP001187221"/>
    </source>
</evidence>
<sequence length="86" mass="9715">MTHVPFELDTIFAGDKSLLADLKVQDTHFARLIETYHTVNRAIHRIETNVEAASDAHLEDLKKQRLAMLDEAAQILARARQESCTA</sequence>
<dbReference type="Pfam" id="PF04325">
    <property type="entry name" value="DUF465"/>
    <property type="match status" value="1"/>
</dbReference>
<dbReference type="RefSeq" id="WP_317975957.1">
    <property type="nucleotide sequence ID" value="NZ_BTFW01000001.1"/>
</dbReference>
<dbReference type="EMBL" id="BTFW01000001">
    <property type="protein sequence ID" value="GMM62371.1"/>
    <property type="molecule type" value="Genomic_DNA"/>
</dbReference>
<evidence type="ECO:0008006" key="3">
    <source>
        <dbReference type="Google" id="ProtNLM"/>
    </source>
</evidence>
<organism evidence="1 2">
    <name type="scientific">Novosphingobium pituita</name>
    <dbReference type="NCBI Taxonomy" id="3056842"/>
    <lineage>
        <taxon>Bacteria</taxon>
        <taxon>Pseudomonadati</taxon>
        <taxon>Pseudomonadota</taxon>
        <taxon>Alphaproteobacteria</taxon>
        <taxon>Sphingomonadales</taxon>
        <taxon>Sphingomonadaceae</taxon>
        <taxon>Novosphingobium</taxon>
    </lineage>
</organism>
<keyword evidence="2" id="KW-1185">Reference proteome</keyword>
<comment type="caution">
    <text evidence="1">The sequence shown here is derived from an EMBL/GenBank/DDBJ whole genome shotgun (WGS) entry which is preliminary data.</text>
</comment>
<accession>A0ABQ6PBZ9</accession>
<dbReference type="InterPro" id="IPR038444">
    <property type="entry name" value="DUF465_sf"/>
</dbReference>
<protein>
    <recommendedName>
        <fullName evidence="3">DUF465 domain-containing protein</fullName>
    </recommendedName>
</protein>
<reference evidence="1 2" key="1">
    <citation type="submission" date="2023-06" db="EMBL/GenBank/DDBJ databases">
        <title>Draft genome sequence of Novosphingobium sp. strain IK01.</title>
        <authorList>
            <person name="Hatamoto M."/>
            <person name="Ikarashi T."/>
            <person name="Yamaguchi T."/>
        </authorList>
    </citation>
    <scope>NUCLEOTIDE SEQUENCE [LARGE SCALE GENOMIC DNA]</scope>
    <source>
        <strain evidence="1 2">IK01</strain>
    </source>
</reference>
<dbReference type="Gene3D" id="6.10.280.50">
    <property type="match status" value="1"/>
</dbReference>
<dbReference type="InterPro" id="IPR007420">
    <property type="entry name" value="DUF465"/>
</dbReference>
<proteinExistence type="predicted"/>
<name>A0ABQ6PBZ9_9SPHN</name>
<dbReference type="Proteomes" id="UP001187221">
    <property type="component" value="Unassembled WGS sequence"/>
</dbReference>